<feature type="transmembrane region" description="Helical" evidence="9">
    <location>
        <begin position="145"/>
        <end position="168"/>
    </location>
</feature>
<dbReference type="InterPro" id="IPR051084">
    <property type="entry name" value="H+-coupled_symporters"/>
</dbReference>
<dbReference type="RefSeq" id="WP_059068444.1">
    <property type="nucleotide sequence ID" value="NZ_LNAL01000005.1"/>
</dbReference>
<dbReference type="PROSITE" id="PS00216">
    <property type="entry name" value="SUGAR_TRANSPORT_1"/>
    <property type="match status" value="1"/>
</dbReference>
<feature type="domain" description="Major facilitator superfamily (MFS) profile" evidence="10">
    <location>
        <begin position="8"/>
        <end position="221"/>
    </location>
</feature>
<evidence type="ECO:0000259" key="10">
    <source>
        <dbReference type="PROSITE" id="PS50850"/>
    </source>
</evidence>
<keyword evidence="8 9" id="KW-0472">Membrane</keyword>
<keyword evidence="5 9" id="KW-0812">Transmembrane</keyword>
<evidence type="ECO:0000256" key="1">
    <source>
        <dbReference type="ARBA" id="ARBA00004651"/>
    </source>
</evidence>
<dbReference type="PANTHER" id="PTHR43528">
    <property type="entry name" value="ALPHA-KETOGLUTARATE PERMEASE"/>
    <property type="match status" value="1"/>
</dbReference>
<proteinExistence type="inferred from homology"/>
<evidence type="ECO:0000256" key="5">
    <source>
        <dbReference type="ARBA" id="ARBA00022692"/>
    </source>
</evidence>
<keyword evidence="4" id="KW-1003">Cell membrane</keyword>
<dbReference type="PROSITE" id="PS50850">
    <property type="entry name" value="MFS"/>
    <property type="match status" value="1"/>
</dbReference>
<keyword evidence="6" id="KW-0769">Symport</keyword>
<dbReference type="Proteomes" id="UP000054223">
    <property type="component" value="Unassembled WGS sequence"/>
</dbReference>
<reference evidence="11 12" key="1">
    <citation type="submission" date="2015-11" db="EMBL/GenBank/DDBJ databases">
        <title>Solirubrum puertoriconensis gen. nov. an environmental bacteria isolated in Puerto Rico.</title>
        <authorList>
            <person name="Cuebas-Irizarry M.F."/>
            <person name="Montalvo-Rodriguez R."/>
        </authorList>
    </citation>
    <scope>NUCLEOTIDE SEQUENCE [LARGE SCALE GENOMIC DNA]</scope>
    <source>
        <strain evidence="11 12">MC1A</strain>
    </source>
</reference>
<dbReference type="Gene3D" id="1.20.1250.20">
    <property type="entry name" value="MFS general substrate transporter like domains"/>
    <property type="match status" value="1"/>
</dbReference>
<feature type="transmembrane region" description="Helical" evidence="9">
    <location>
        <begin position="111"/>
        <end position="133"/>
    </location>
</feature>
<dbReference type="AlphaFoldDB" id="A0A9X0HN35"/>
<dbReference type="Pfam" id="PF07690">
    <property type="entry name" value="MFS_1"/>
    <property type="match status" value="1"/>
</dbReference>
<dbReference type="SUPFAM" id="SSF103473">
    <property type="entry name" value="MFS general substrate transporter"/>
    <property type="match status" value="1"/>
</dbReference>
<evidence type="ECO:0000256" key="9">
    <source>
        <dbReference type="SAM" id="Phobius"/>
    </source>
</evidence>
<keyword evidence="12" id="KW-1185">Reference proteome</keyword>
<evidence type="ECO:0000256" key="2">
    <source>
        <dbReference type="ARBA" id="ARBA00008240"/>
    </source>
</evidence>
<keyword evidence="7 9" id="KW-1133">Transmembrane helix</keyword>
<evidence type="ECO:0000256" key="3">
    <source>
        <dbReference type="ARBA" id="ARBA00022448"/>
    </source>
</evidence>
<protein>
    <recommendedName>
        <fullName evidence="10">Major facilitator superfamily (MFS) profile domain-containing protein</fullName>
    </recommendedName>
</protein>
<organism evidence="11 12">
    <name type="scientific">Solirubrum puertoriconensis</name>
    <dbReference type="NCBI Taxonomy" id="1751427"/>
    <lineage>
        <taxon>Bacteria</taxon>
        <taxon>Pseudomonadati</taxon>
        <taxon>Bacteroidota</taxon>
        <taxon>Cytophagia</taxon>
        <taxon>Cytophagales</taxon>
    </lineage>
</organism>
<name>A0A9X0HN35_SOLP1</name>
<evidence type="ECO:0000256" key="7">
    <source>
        <dbReference type="ARBA" id="ARBA00022989"/>
    </source>
</evidence>
<dbReference type="GO" id="GO:0005886">
    <property type="term" value="C:plasma membrane"/>
    <property type="evidence" value="ECO:0007669"/>
    <property type="project" value="UniProtKB-SubCell"/>
</dbReference>
<feature type="transmembrane region" description="Helical" evidence="9">
    <location>
        <begin position="83"/>
        <end position="105"/>
    </location>
</feature>
<dbReference type="EMBL" id="LNAL01000005">
    <property type="protein sequence ID" value="KUG09032.1"/>
    <property type="molecule type" value="Genomic_DNA"/>
</dbReference>
<comment type="caution">
    <text evidence="11">The sequence shown here is derived from an EMBL/GenBank/DDBJ whole genome shotgun (WGS) entry which is preliminary data.</text>
</comment>
<dbReference type="InterPro" id="IPR011701">
    <property type="entry name" value="MFS"/>
</dbReference>
<gene>
    <name evidence="11" type="ORF">ASU33_19605</name>
</gene>
<dbReference type="GO" id="GO:0015293">
    <property type="term" value="F:symporter activity"/>
    <property type="evidence" value="ECO:0007669"/>
    <property type="project" value="UniProtKB-KW"/>
</dbReference>
<dbReference type="InterPro" id="IPR036259">
    <property type="entry name" value="MFS_trans_sf"/>
</dbReference>
<evidence type="ECO:0000256" key="4">
    <source>
        <dbReference type="ARBA" id="ARBA00022475"/>
    </source>
</evidence>
<keyword evidence="3" id="KW-0813">Transport</keyword>
<comment type="similarity">
    <text evidence="2">Belongs to the major facilitator superfamily. Metabolite:H+ Symporter (MHS) family (TC 2.A.1.6) family.</text>
</comment>
<dbReference type="InterPro" id="IPR020846">
    <property type="entry name" value="MFS_dom"/>
</dbReference>
<evidence type="ECO:0000256" key="8">
    <source>
        <dbReference type="ARBA" id="ARBA00023136"/>
    </source>
</evidence>
<dbReference type="InterPro" id="IPR005829">
    <property type="entry name" value="Sugar_transporter_CS"/>
</dbReference>
<sequence>MPAEPLRYTLRHHRAAMLRTFSISALGSITYYVGIIYVPTFLATTGRRGESEALGLSTVAAVVVILVTPLVGLISDRLGRRRVLIGLAGANALLPITLFSLMHAASTPQAVFGAVVLAVLAGGVSAVGAAATAEQFPGEGRLSGLALGAAAATAVFGGLTPFVAELLINRTSWPLVPCAMIALVAVLVLPVLFTMPETAFAKKKGLSSPAANPGHYALLLV</sequence>
<accession>A0A9X0HN35</accession>
<feature type="transmembrane region" description="Helical" evidence="9">
    <location>
        <begin position="174"/>
        <end position="195"/>
    </location>
</feature>
<comment type="subcellular location">
    <subcellularLocation>
        <location evidence="1">Cell membrane</location>
        <topology evidence="1">Multi-pass membrane protein</topology>
    </subcellularLocation>
</comment>
<evidence type="ECO:0000313" key="12">
    <source>
        <dbReference type="Proteomes" id="UP000054223"/>
    </source>
</evidence>
<evidence type="ECO:0000256" key="6">
    <source>
        <dbReference type="ARBA" id="ARBA00022847"/>
    </source>
</evidence>
<feature type="transmembrane region" description="Helical" evidence="9">
    <location>
        <begin position="54"/>
        <end position="74"/>
    </location>
</feature>
<evidence type="ECO:0000313" key="11">
    <source>
        <dbReference type="EMBL" id="KUG09032.1"/>
    </source>
</evidence>
<dbReference type="PANTHER" id="PTHR43528:SF1">
    <property type="entry name" value="ALPHA-KETOGLUTARATE PERMEASE"/>
    <property type="match status" value="1"/>
</dbReference>
<feature type="transmembrane region" description="Helical" evidence="9">
    <location>
        <begin position="21"/>
        <end position="42"/>
    </location>
</feature>